<proteinExistence type="predicted"/>
<dbReference type="InterPro" id="IPR019606">
    <property type="entry name" value="GerMN"/>
</dbReference>
<dbReference type="SUPFAM" id="SSF82171">
    <property type="entry name" value="DPP6 N-terminal domain-like"/>
    <property type="match status" value="1"/>
</dbReference>
<feature type="domain" description="GerMN" evidence="2">
    <location>
        <begin position="182"/>
        <end position="273"/>
    </location>
</feature>
<dbReference type="RefSeq" id="WP_129192088.1">
    <property type="nucleotide sequence ID" value="NZ_CP035491.1"/>
</dbReference>
<reference evidence="3 4" key="1">
    <citation type="submission" date="2019-01" db="EMBL/GenBank/DDBJ databases">
        <title>Genome sequencing of strain FW100M-8.</title>
        <authorList>
            <person name="Heo J."/>
            <person name="Kim S.-J."/>
            <person name="Kim J.-S."/>
            <person name="Hong S.-B."/>
            <person name="Kwon S.-W."/>
        </authorList>
    </citation>
    <scope>NUCLEOTIDE SEQUENCE [LARGE SCALE GENOMIC DNA]</scope>
    <source>
        <strain evidence="3 4">FW100M-8</strain>
    </source>
</reference>
<gene>
    <name evidence="3" type="ORF">ET445_15610</name>
</gene>
<name>A0A4P6FF19_9MICO</name>
<dbReference type="Pfam" id="PF10646">
    <property type="entry name" value="Germane"/>
    <property type="match status" value="1"/>
</dbReference>
<dbReference type="InterPro" id="IPR059026">
    <property type="entry name" value="LpqB_N"/>
</dbReference>
<dbReference type="OrthoDB" id="3226781at2"/>
<sequence>MRRHPRLGHGAPEPSAVGRGHPARPRRPWRPSAAGASQADILSGFIDAGSDSRDNYGIAREYLTAGFADEWQAEESATIDVFTQREFEVVDDVTRRVDVVPAASLGANGEYEISASDAPIALTYSFEQVDGEWRISNAPQGILIDTSNFGRAFREHALTFLSPDGRYAVPDVRWFAGSEAVQTKIVRALLGGPAEWLDPGAAVVSAFPEGARLEADVVPIVNGVATVDIAGVDAVDRRTAQLMRFQLTESLEGVRGVGSVRLALEGAEQNQSDAQNEPVVDPAVRTRPVVFDGETFGHLQASGDVDPLPILGGDVAAAAPTAAAVGPGGTSVAAVTADGLVLFQIGEEPLLLDPREGLIAPALDARGITWSVPRNAPDQLVVYTPTAADTPIDVPWSGSSIRSLEVSRDGTRVLALLDDGASARLVAASVVRDEDGVPTSLGPVTLPLAVSDGEPLDVAWIDDRTVAVLTSGVQGQPRILVQTVGGEVLQQRAAPADAVELDGGNTVRELRVRTSAGDLFTLSGVGWQPRASGIRLVAVQQPD</sequence>
<dbReference type="AlphaFoldDB" id="A0A4P6FF19"/>
<dbReference type="Pfam" id="PF25976">
    <property type="entry name" value="LpqB_N"/>
    <property type="match status" value="1"/>
</dbReference>
<dbReference type="EMBL" id="CP035491">
    <property type="protein sequence ID" value="QAY74544.1"/>
    <property type="molecule type" value="Genomic_DNA"/>
</dbReference>
<evidence type="ECO:0000259" key="2">
    <source>
        <dbReference type="SMART" id="SM00909"/>
    </source>
</evidence>
<dbReference type="Proteomes" id="UP000291259">
    <property type="component" value="Chromosome"/>
</dbReference>
<organism evidence="3 4">
    <name type="scientific">Agromyces protaetiae</name>
    <dbReference type="NCBI Taxonomy" id="2509455"/>
    <lineage>
        <taxon>Bacteria</taxon>
        <taxon>Bacillati</taxon>
        <taxon>Actinomycetota</taxon>
        <taxon>Actinomycetes</taxon>
        <taxon>Micrococcales</taxon>
        <taxon>Microbacteriaceae</taxon>
        <taxon>Agromyces</taxon>
    </lineage>
</organism>
<dbReference type="SMART" id="SM00909">
    <property type="entry name" value="Germane"/>
    <property type="match status" value="1"/>
</dbReference>
<protein>
    <recommendedName>
        <fullName evidence="2">GerMN domain-containing protein</fullName>
    </recommendedName>
</protein>
<evidence type="ECO:0000313" key="4">
    <source>
        <dbReference type="Proteomes" id="UP000291259"/>
    </source>
</evidence>
<dbReference type="KEGG" id="agf:ET445_15610"/>
<feature type="region of interest" description="Disordered" evidence="1">
    <location>
        <begin position="1"/>
        <end position="35"/>
    </location>
</feature>
<accession>A0A4P6FF19</accession>
<evidence type="ECO:0000313" key="3">
    <source>
        <dbReference type="EMBL" id="QAY74544.1"/>
    </source>
</evidence>
<evidence type="ECO:0000256" key="1">
    <source>
        <dbReference type="SAM" id="MobiDB-lite"/>
    </source>
</evidence>
<keyword evidence="4" id="KW-1185">Reference proteome</keyword>